<evidence type="ECO:0000313" key="1">
    <source>
        <dbReference type="EMBL" id="KPA46039.1"/>
    </source>
</evidence>
<comment type="caution">
    <text evidence="1">The sequence shown here is derived from an EMBL/GenBank/DDBJ whole genome shotgun (WGS) entry which is preliminary data.</text>
</comment>
<sequence length="183" mass="21386">MATKRRITDLPLEIRQQIFREYFKVQGGYVYNDQSDKLRNADDTPIDLSLSYACRSIAKDCKRLPLAVNTIHFSTLYREDWRSLAGCFNIVATYYYVLQQDIVLHLAHLITPEMHVQLGKKFPNFRSKLEAERAFHFRVWDTSDRIRSDQDLDNINTSNHMRPAPVWSGSSVCEFLYGLRFGS</sequence>
<gene>
    <name evidence="1" type="ORF">FLAG1_01130</name>
</gene>
<organism evidence="1 2">
    <name type="scientific">Fusarium langsethiae</name>
    <dbReference type="NCBI Taxonomy" id="179993"/>
    <lineage>
        <taxon>Eukaryota</taxon>
        <taxon>Fungi</taxon>
        <taxon>Dikarya</taxon>
        <taxon>Ascomycota</taxon>
        <taxon>Pezizomycotina</taxon>
        <taxon>Sordariomycetes</taxon>
        <taxon>Hypocreomycetidae</taxon>
        <taxon>Hypocreales</taxon>
        <taxon>Nectriaceae</taxon>
        <taxon>Fusarium</taxon>
    </lineage>
</organism>
<keyword evidence="2" id="KW-1185">Reference proteome</keyword>
<dbReference type="EMBL" id="JXCE01000008">
    <property type="protein sequence ID" value="KPA46039.1"/>
    <property type="molecule type" value="Genomic_DNA"/>
</dbReference>
<dbReference type="Proteomes" id="UP000037904">
    <property type="component" value="Unassembled WGS sequence"/>
</dbReference>
<protein>
    <submittedName>
        <fullName evidence="1">Uncharacterized protein</fullName>
    </submittedName>
</protein>
<proteinExistence type="predicted"/>
<dbReference type="AlphaFoldDB" id="A0A0M9F4P2"/>
<accession>A0A0M9F4P2</accession>
<dbReference type="OrthoDB" id="5062850at2759"/>
<name>A0A0M9F4P2_FUSLA</name>
<reference evidence="1 2" key="1">
    <citation type="submission" date="2015-04" db="EMBL/GenBank/DDBJ databases">
        <title>The draft genome sequence of Fusarium langsethiae, a T-2/HT-2 mycotoxin producer.</title>
        <authorList>
            <person name="Lysoe E."/>
            <person name="Divon H.H."/>
            <person name="Terzi V."/>
            <person name="Orru L."/>
            <person name="Lamontanara A."/>
            <person name="Kolseth A.-K."/>
            <person name="Frandsen R.J."/>
            <person name="Nielsen K."/>
            <person name="Thrane U."/>
        </authorList>
    </citation>
    <scope>NUCLEOTIDE SEQUENCE [LARGE SCALE GENOMIC DNA]</scope>
    <source>
        <strain evidence="1 2">Fl201059</strain>
    </source>
</reference>
<evidence type="ECO:0000313" key="2">
    <source>
        <dbReference type="Proteomes" id="UP000037904"/>
    </source>
</evidence>